<reference evidence="2" key="2">
    <citation type="submission" date="2020-09" db="EMBL/GenBank/DDBJ databases">
        <authorList>
            <person name="Sun Q."/>
            <person name="Zhou Y."/>
        </authorList>
    </citation>
    <scope>NUCLEOTIDE SEQUENCE</scope>
    <source>
        <strain evidence="2">CGMCC 1.14988</strain>
    </source>
</reference>
<evidence type="ECO:0000313" key="3">
    <source>
        <dbReference type="Proteomes" id="UP000650511"/>
    </source>
</evidence>
<dbReference type="OrthoDB" id="3255666at2"/>
<protein>
    <recommendedName>
        <fullName evidence="1">Transposase IS204/IS1001/IS1096/IS1165 zinc-finger domain-containing protein</fullName>
    </recommendedName>
</protein>
<proteinExistence type="predicted"/>
<feature type="domain" description="Transposase IS204/IS1001/IS1096/IS1165 zinc-finger" evidence="1">
    <location>
        <begin position="31"/>
        <end position="75"/>
    </location>
</feature>
<evidence type="ECO:0000259" key="1">
    <source>
        <dbReference type="Pfam" id="PF14690"/>
    </source>
</evidence>
<dbReference type="RefSeq" id="WP_130650694.1">
    <property type="nucleotide sequence ID" value="NZ_BMHA01000019.1"/>
</dbReference>
<gene>
    <name evidence="2" type="ORF">GCM10011354_36080</name>
</gene>
<dbReference type="AlphaFoldDB" id="A0A8J3ABD3"/>
<dbReference type="EMBL" id="BMHA01000019">
    <property type="protein sequence ID" value="GGI09842.1"/>
    <property type="molecule type" value="Genomic_DNA"/>
</dbReference>
<name>A0A8J3ABD3_9ACTN</name>
<sequence>MLALPEFILTDARIDEHDELVAVVELPRGVQPCSRCGTLERHPLHDWRRHTVRHLPVAGRATRVVWRKRLLACVEGCGTFVERTPSVAPGAVWSRAAARAAVAMAEANTPIDTIPVASASGGTP</sequence>
<comment type="caution">
    <text evidence="2">The sequence shown here is derived from an EMBL/GenBank/DDBJ whole genome shotgun (WGS) entry which is preliminary data.</text>
</comment>
<dbReference type="Proteomes" id="UP000650511">
    <property type="component" value="Unassembled WGS sequence"/>
</dbReference>
<dbReference type="InterPro" id="IPR029261">
    <property type="entry name" value="Transposase_Znf"/>
</dbReference>
<evidence type="ECO:0000313" key="2">
    <source>
        <dbReference type="EMBL" id="GGI09842.1"/>
    </source>
</evidence>
<dbReference type="Pfam" id="PF14690">
    <property type="entry name" value="Zn_ribbon_ISL3"/>
    <property type="match status" value="1"/>
</dbReference>
<organism evidence="2 3">
    <name type="scientific">Egicoccus halophilus</name>
    <dbReference type="NCBI Taxonomy" id="1670830"/>
    <lineage>
        <taxon>Bacteria</taxon>
        <taxon>Bacillati</taxon>
        <taxon>Actinomycetota</taxon>
        <taxon>Nitriliruptoria</taxon>
        <taxon>Egicoccales</taxon>
        <taxon>Egicoccaceae</taxon>
        <taxon>Egicoccus</taxon>
    </lineage>
</organism>
<reference evidence="2" key="1">
    <citation type="journal article" date="2014" name="Int. J. Syst. Evol. Microbiol.">
        <title>Complete genome sequence of Corynebacterium casei LMG S-19264T (=DSM 44701T), isolated from a smear-ripened cheese.</title>
        <authorList>
            <consortium name="US DOE Joint Genome Institute (JGI-PGF)"/>
            <person name="Walter F."/>
            <person name="Albersmeier A."/>
            <person name="Kalinowski J."/>
            <person name="Ruckert C."/>
        </authorList>
    </citation>
    <scope>NUCLEOTIDE SEQUENCE</scope>
    <source>
        <strain evidence="2">CGMCC 1.14988</strain>
    </source>
</reference>
<keyword evidence="3" id="KW-1185">Reference proteome</keyword>
<accession>A0A8J3ABD3</accession>